<dbReference type="AlphaFoldDB" id="A0AAV4EKR9"/>
<proteinExistence type="predicted"/>
<comment type="caution">
    <text evidence="1">The sequence shown here is derived from an EMBL/GenBank/DDBJ whole genome shotgun (WGS) entry which is preliminary data.</text>
</comment>
<accession>A0AAV4EKR9</accession>
<name>A0AAV4EKR9_9GAST</name>
<protein>
    <submittedName>
        <fullName evidence="1">Uncharacterized protein</fullName>
    </submittedName>
</protein>
<evidence type="ECO:0000313" key="2">
    <source>
        <dbReference type="Proteomes" id="UP000762676"/>
    </source>
</evidence>
<evidence type="ECO:0000313" key="1">
    <source>
        <dbReference type="EMBL" id="GFR61322.1"/>
    </source>
</evidence>
<dbReference type="EMBL" id="BMAT01003724">
    <property type="protein sequence ID" value="GFR61322.1"/>
    <property type="molecule type" value="Genomic_DNA"/>
</dbReference>
<dbReference type="Proteomes" id="UP000762676">
    <property type="component" value="Unassembled WGS sequence"/>
</dbReference>
<keyword evidence="2" id="KW-1185">Reference proteome</keyword>
<sequence>MDSRVESDTHPVLVEDDDVSVTRADGCPNSYTGYDVDASSTCFPRTRSVPACSFSGSWGSNTDVDLRPVSSGAGNRSGSLDASLSMSLNGQIISTGIDEEAILQAVVFIEDAYHVSLESFVMHVNINYDLKSPSPTSQNNTGYRMVRTGLG</sequence>
<reference evidence="1 2" key="1">
    <citation type="journal article" date="2021" name="Elife">
        <title>Chloroplast acquisition without the gene transfer in kleptoplastic sea slugs, Plakobranchus ocellatus.</title>
        <authorList>
            <person name="Maeda T."/>
            <person name="Takahashi S."/>
            <person name="Yoshida T."/>
            <person name="Shimamura S."/>
            <person name="Takaki Y."/>
            <person name="Nagai Y."/>
            <person name="Toyoda A."/>
            <person name="Suzuki Y."/>
            <person name="Arimoto A."/>
            <person name="Ishii H."/>
            <person name="Satoh N."/>
            <person name="Nishiyama T."/>
            <person name="Hasebe M."/>
            <person name="Maruyama T."/>
            <person name="Minagawa J."/>
            <person name="Obokata J."/>
            <person name="Shigenobu S."/>
        </authorList>
    </citation>
    <scope>NUCLEOTIDE SEQUENCE [LARGE SCALE GENOMIC DNA]</scope>
</reference>
<gene>
    <name evidence="1" type="ORF">ElyMa_001843200</name>
</gene>
<organism evidence="1 2">
    <name type="scientific">Elysia marginata</name>
    <dbReference type="NCBI Taxonomy" id="1093978"/>
    <lineage>
        <taxon>Eukaryota</taxon>
        <taxon>Metazoa</taxon>
        <taxon>Spiralia</taxon>
        <taxon>Lophotrochozoa</taxon>
        <taxon>Mollusca</taxon>
        <taxon>Gastropoda</taxon>
        <taxon>Heterobranchia</taxon>
        <taxon>Euthyneura</taxon>
        <taxon>Panpulmonata</taxon>
        <taxon>Sacoglossa</taxon>
        <taxon>Placobranchoidea</taxon>
        <taxon>Plakobranchidae</taxon>
        <taxon>Elysia</taxon>
    </lineage>
</organism>